<dbReference type="GO" id="GO:0005249">
    <property type="term" value="F:voltage-gated potassium channel activity"/>
    <property type="evidence" value="ECO:0007669"/>
    <property type="project" value="InterPro"/>
</dbReference>
<feature type="transmembrane region" description="Helical" evidence="5">
    <location>
        <begin position="133"/>
        <end position="152"/>
    </location>
</feature>
<dbReference type="InterPro" id="IPR018490">
    <property type="entry name" value="cNMP-bd_dom_sf"/>
</dbReference>
<protein>
    <recommendedName>
        <fullName evidence="6">Ion transport domain-containing protein</fullName>
    </recommendedName>
</protein>
<feature type="transmembrane region" description="Helical" evidence="5">
    <location>
        <begin position="335"/>
        <end position="360"/>
    </location>
</feature>
<dbReference type="AlphaFoldDB" id="A0AAE0G658"/>
<name>A0AAE0G658_9CHLO</name>
<comment type="subcellular location">
    <subcellularLocation>
        <location evidence="1">Membrane</location>
        <topology evidence="1">Multi-pass membrane protein</topology>
    </subcellularLocation>
</comment>
<keyword evidence="2 5" id="KW-0812">Transmembrane</keyword>
<evidence type="ECO:0000259" key="6">
    <source>
        <dbReference type="Pfam" id="PF00520"/>
    </source>
</evidence>
<dbReference type="PANTHER" id="PTHR10217">
    <property type="entry name" value="VOLTAGE AND LIGAND GATED POTASSIUM CHANNEL"/>
    <property type="match status" value="1"/>
</dbReference>
<dbReference type="SUPFAM" id="SSF51206">
    <property type="entry name" value="cAMP-binding domain-like"/>
    <property type="match status" value="1"/>
</dbReference>
<dbReference type="GO" id="GO:0005886">
    <property type="term" value="C:plasma membrane"/>
    <property type="evidence" value="ECO:0007669"/>
    <property type="project" value="TreeGrafter"/>
</dbReference>
<dbReference type="InterPro" id="IPR003938">
    <property type="entry name" value="K_chnl_volt-dep_EAG/ELK/ERG"/>
</dbReference>
<dbReference type="SUPFAM" id="SSF81324">
    <property type="entry name" value="Voltage-gated potassium channels"/>
    <property type="match status" value="1"/>
</dbReference>
<proteinExistence type="predicted"/>
<dbReference type="PANTHER" id="PTHR10217:SF435">
    <property type="entry name" value="POTASSIUM VOLTAGE-GATED CHANNEL PROTEIN EAG"/>
    <property type="match status" value="1"/>
</dbReference>
<evidence type="ECO:0000256" key="1">
    <source>
        <dbReference type="ARBA" id="ARBA00004141"/>
    </source>
</evidence>
<evidence type="ECO:0000256" key="4">
    <source>
        <dbReference type="ARBA" id="ARBA00023136"/>
    </source>
</evidence>
<dbReference type="Proteomes" id="UP001190700">
    <property type="component" value="Unassembled WGS sequence"/>
</dbReference>
<dbReference type="PRINTS" id="PR01463">
    <property type="entry name" value="EAGCHANLFMLY"/>
</dbReference>
<reference evidence="7 8" key="1">
    <citation type="journal article" date="2015" name="Genome Biol. Evol.">
        <title>Comparative Genomics of a Bacterivorous Green Alga Reveals Evolutionary Causalities and Consequences of Phago-Mixotrophic Mode of Nutrition.</title>
        <authorList>
            <person name="Burns J.A."/>
            <person name="Paasch A."/>
            <person name="Narechania A."/>
            <person name="Kim E."/>
        </authorList>
    </citation>
    <scope>NUCLEOTIDE SEQUENCE [LARGE SCALE GENOMIC DNA]</scope>
    <source>
        <strain evidence="7 8">PLY_AMNH</strain>
    </source>
</reference>
<keyword evidence="8" id="KW-1185">Reference proteome</keyword>
<evidence type="ECO:0000256" key="5">
    <source>
        <dbReference type="SAM" id="Phobius"/>
    </source>
</evidence>
<feature type="transmembrane region" description="Helical" evidence="5">
    <location>
        <begin position="246"/>
        <end position="267"/>
    </location>
</feature>
<dbReference type="Gene3D" id="1.10.287.630">
    <property type="entry name" value="Helix hairpin bin"/>
    <property type="match status" value="1"/>
</dbReference>
<evidence type="ECO:0000313" key="7">
    <source>
        <dbReference type="EMBL" id="KAK3272335.1"/>
    </source>
</evidence>
<keyword evidence="4 5" id="KW-0472">Membrane</keyword>
<dbReference type="Gene3D" id="1.10.287.70">
    <property type="match status" value="1"/>
</dbReference>
<sequence length="444" mass="51449">MELSSVKHEKKTSFISQMFGQSEDTNDRRSLARSESWKLFIHDAFIPKLEIEEDLYESHTKNGEAIKELYPAGWPWLVMNPASPYRRAWDFLILLFVVFSSFLLPFDICFYATSRECDEGEQGILHCSKPQALTVLELIVDLLFWWDLVLNFRTAYIPKHARDRGYITTPKRLALNYLKGWFLVDLMGSIPFDTIVRIFENWKVTQQSADFSFLKAFKLPRMFRTGRLMKQVDQVSAANFFRIFQLLFFVCLLSHWVASAWFFAAAWQYKGKDSDVDIYEADEWDCNSWSGCPWVMEEGIANATLTTQYWTSMYWAQLMLTSVSPPVHAYTNLERGFVCTVALLGAVVSAFLFGNVAVLMQRFDLQSSRMQDHMAQINLFLRFHDVPKELSTRVRNNIEGLWKLSSGWDTGALLSGLPDCLVKDVQMEVHRVRPIPPASAEHRR</sequence>
<dbReference type="InterPro" id="IPR005821">
    <property type="entry name" value="Ion_trans_dom"/>
</dbReference>
<dbReference type="EMBL" id="LGRX02009030">
    <property type="protein sequence ID" value="KAK3272335.1"/>
    <property type="molecule type" value="Genomic_DNA"/>
</dbReference>
<dbReference type="InterPro" id="IPR050818">
    <property type="entry name" value="KCNH_animal-type"/>
</dbReference>
<evidence type="ECO:0000256" key="2">
    <source>
        <dbReference type="ARBA" id="ARBA00022692"/>
    </source>
</evidence>
<gene>
    <name evidence="7" type="ORF">CYMTET_19366</name>
</gene>
<feature type="transmembrane region" description="Helical" evidence="5">
    <location>
        <begin position="91"/>
        <end position="113"/>
    </location>
</feature>
<accession>A0AAE0G658</accession>
<organism evidence="7 8">
    <name type="scientific">Cymbomonas tetramitiformis</name>
    <dbReference type="NCBI Taxonomy" id="36881"/>
    <lineage>
        <taxon>Eukaryota</taxon>
        <taxon>Viridiplantae</taxon>
        <taxon>Chlorophyta</taxon>
        <taxon>Pyramimonadophyceae</taxon>
        <taxon>Pyramimonadales</taxon>
        <taxon>Pyramimonadaceae</taxon>
        <taxon>Cymbomonas</taxon>
    </lineage>
</organism>
<keyword evidence="3 5" id="KW-1133">Transmembrane helix</keyword>
<dbReference type="GO" id="GO:0042391">
    <property type="term" value="P:regulation of membrane potential"/>
    <property type="evidence" value="ECO:0007669"/>
    <property type="project" value="TreeGrafter"/>
</dbReference>
<comment type="caution">
    <text evidence="7">The sequence shown here is derived from an EMBL/GenBank/DDBJ whole genome shotgun (WGS) entry which is preliminary data.</text>
</comment>
<feature type="domain" description="Ion transport" evidence="6">
    <location>
        <begin position="87"/>
        <end position="364"/>
    </location>
</feature>
<evidence type="ECO:0000313" key="8">
    <source>
        <dbReference type="Proteomes" id="UP001190700"/>
    </source>
</evidence>
<evidence type="ECO:0000256" key="3">
    <source>
        <dbReference type="ARBA" id="ARBA00022989"/>
    </source>
</evidence>
<dbReference type="Pfam" id="PF00520">
    <property type="entry name" value="Ion_trans"/>
    <property type="match status" value="1"/>
</dbReference>